<dbReference type="InterPro" id="IPR003653">
    <property type="entry name" value="Peptidase_C48_C"/>
</dbReference>
<feature type="non-terminal residue" evidence="6">
    <location>
        <position position="378"/>
    </location>
</feature>
<feature type="region of interest" description="Disordered" evidence="4">
    <location>
        <begin position="14"/>
        <end position="47"/>
    </location>
</feature>
<evidence type="ECO:0000256" key="4">
    <source>
        <dbReference type="SAM" id="MobiDB-lite"/>
    </source>
</evidence>
<keyword evidence="3" id="KW-0378">Hydrolase</keyword>
<sequence>GKGAPDFMMAKTLLRNESVPNRKTPKPTPTSGTIDLTKPNKPSETDSSARITSVLQLHESKFHIQWQSLTTLQPGIWLTDEIANGALYLIKEVSNDRVQVVDSLSHQSKQQHTRPNFLDSQVLLLPMLIRQNHWVLGVYKDRTGLLVYDSKYDSTTKDAVSDQASAFFSKILRKDDDDCPQTTITAPLIQSNSDDCGILSIAAAFHKAMRLSIEPTHVDPAQSCVDKHLNNSPPVEIELPCLPSTVPCSELPRTLAQFFYTFLPRLRQRSNAIKKALVSRELVLKISRLAKDATNASTDAMARFQRVHDYYEVEVQRLRAEEKQARISMQPVMTCRKSFPKIDDEVQHTNGPMASIGLSSEETMHNMSSRKRKLGWSL</sequence>
<evidence type="ECO:0000256" key="2">
    <source>
        <dbReference type="ARBA" id="ARBA00022670"/>
    </source>
</evidence>
<comment type="similarity">
    <text evidence="1">Belongs to the peptidase C48 family.</text>
</comment>
<feature type="compositionally biased region" description="Polar residues" evidence="4">
    <location>
        <begin position="29"/>
        <end position="47"/>
    </location>
</feature>
<feature type="domain" description="Ubiquitin-like protease family profile" evidence="5">
    <location>
        <begin position="109"/>
        <end position="214"/>
    </location>
</feature>
<keyword evidence="2" id="KW-0645">Protease</keyword>
<dbReference type="EMBL" id="JAUIRO010000006">
    <property type="protein sequence ID" value="KAK0710270.1"/>
    <property type="molecule type" value="Genomic_DNA"/>
</dbReference>
<dbReference type="AlphaFoldDB" id="A0AA40DNZ5"/>
<proteinExistence type="inferred from homology"/>
<dbReference type="Pfam" id="PF02902">
    <property type="entry name" value="Peptidase_C48"/>
    <property type="match status" value="1"/>
</dbReference>
<dbReference type="InterPro" id="IPR038765">
    <property type="entry name" value="Papain-like_cys_pep_sf"/>
</dbReference>
<evidence type="ECO:0000256" key="1">
    <source>
        <dbReference type="ARBA" id="ARBA00005234"/>
    </source>
</evidence>
<name>A0AA40DNZ5_9PEZI</name>
<dbReference type="GeneID" id="85325966"/>
<dbReference type="Proteomes" id="UP001172101">
    <property type="component" value="Unassembled WGS sequence"/>
</dbReference>
<organism evidence="6 7">
    <name type="scientific">Lasiosphaeria miniovina</name>
    <dbReference type="NCBI Taxonomy" id="1954250"/>
    <lineage>
        <taxon>Eukaryota</taxon>
        <taxon>Fungi</taxon>
        <taxon>Dikarya</taxon>
        <taxon>Ascomycota</taxon>
        <taxon>Pezizomycotina</taxon>
        <taxon>Sordariomycetes</taxon>
        <taxon>Sordariomycetidae</taxon>
        <taxon>Sordariales</taxon>
        <taxon>Lasiosphaeriaceae</taxon>
        <taxon>Lasiosphaeria</taxon>
    </lineage>
</organism>
<dbReference type="GO" id="GO:0008234">
    <property type="term" value="F:cysteine-type peptidase activity"/>
    <property type="evidence" value="ECO:0007669"/>
    <property type="project" value="InterPro"/>
</dbReference>
<reference evidence="6" key="1">
    <citation type="submission" date="2023-06" db="EMBL/GenBank/DDBJ databases">
        <title>Genome-scale phylogeny and comparative genomics of the fungal order Sordariales.</title>
        <authorList>
            <consortium name="Lawrence Berkeley National Laboratory"/>
            <person name="Hensen N."/>
            <person name="Bonometti L."/>
            <person name="Westerberg I."/>
            <person name="Brannstrom I.O."/>
            <person name="Guillou S."/>
            <person name="Cros-Aarteil S."/>
            <person name="Calhoun S."/>
            <person name="Haridas S."/>
            <person name="Kuo A."/>
            <person name="Mondo S."/>
            <person name="Pangilinan J."/>
            <person name="Riley R."/>
            <person name="LaButti K."/>
            <person name="Andreopoulos B."/>
            <person name="Lipzen A."/>
            <person name="Chen C."/>
            <person name="Yanf M."/>
            <person name="Daum C."/>
            <person name="Ng V."/>
            <person name="Clum A."/>
            <person name="Steindorff A."/>
            <person name="Ohm R."/>
            <person name="Martin F."/>
            <person name="Silar P."/>
            <person name="Natvig D."/>
            <person name="Lalanne C."/>
            <person name="Gautier V."/>
            <person name="Ament-velasquez S.L."/>
            <person name="Kruys A."/>
            <person name="Hutchinson M.I."/>
            <person name="Powell A.J."/>
            <person name="Barry K."/>
            <person name="Miller A.N."/>
            <person name="Grigoriev I.V."/>
            <person name="Debuchy R."/>
            <person name="Gladieux P."/>
            <person name="Thoren M.H."/>
            <person name="Johannesson H."/>
        </authorList>
    </citation>
    <scope>NUCLEOTIDE SEQUENCE</scope>
    <source>
        <strain evidence="6">SMH2392-1A</strain>
    </source>
</reference>
<dbReference type="SUPFAM" id="SSF54001">
    <property type="entry name" value="Cysteine proteinases"/>
    <property type="match status" value="1"/>
</dbReference>
<keyword evidence="7" id="KW-1185">Reference proteome</keyword>
<dbReference type="GO" id="GO:0006508">
    <property type="term" value="P:proteolysis"/>
    <property type="evidence" value="ECO:0007669"/>
    <property type="project" value="UniProtKB-KW"/>
</dbReference>
<evidence type="ECO:0000256" key="3">
    <source>
        <dbReference type="ARBA" id="ARBA00022801"/>
    </source>
</evidence>
<gene>
    <name evidence="6" type="ORF">B0T26DRAFT_724452</name>
</gene>
<dbReference type="Gene3D" id="3.40.395.10">
    <property type="entry name" value="Adenoviral Proteinase, Chain A"/>
    <property type="match status" value="1"/>
</dbReference>
<evidence type="ECO:0000313" key="7">
    <source>
        <dbReference type="Proteomes" id="UP001172101"/>
    </source>
</evidence>
<comment type="caution">
    <text evidence="6">The sequence shown here is derived from an EMBL/GenBank/DDBJ whole genome shotgun (WGS) entry which is preliminary data.</text>
</comment>
<evidence type="ECO:0000259" key="5">
    <source>
        <dbReference type="Pfam" id="PF02902"/>
    </source>
</evidence>
<evidence type="ECO:0000313" key="6">
    <source>
        <dbReference type="EMBL" id="KAK0710270.1"/>
    </source>
</evidence>
<dbReference type="RefSeq" id="XP_060293574.1">
    <property type="nucleotide sequence ID" value="XM_060442696.1"/>
</dbReference>
<dbReference type="GO" id="GO:0019783">
    <property type="term" value="F:ubiquitin-like protein peptidase activity"/>
    <property type="evidence" value="ECO:0007669"/>
    <property type="project" value="UniProtKB-ARBA"/>
</dbReference>
<feature type="region of interest" description="Disordered" evidence="4">
    <location>
        <begin position="355"/>
        <end position="378"/>
    </location>
</feature>
<protein>
    <recommendedName>
        <fullName evidence="5">Ubiquitin-like protease family profile domain-containing protein</fullName>
    </recommendedName>
</protein>
<accession>A0AA40DNZ5</accession>
<feature type="compositionally biased region" description="Polar residues" evidence="4">
    <location>
        <begin position="355"/>
        <end position="367"/>
    </location>
</feature>
<feature type="compositionally biased region" description="Basic residues" evidence="4">
    <location>
        <begin position="368"/>
        <end position="378"/>
    </location>
</feature>